<feature type="region of interest" description="Disordered" evidence="1">
    <location>
        <begin position="124"/>
        <end position="163"/>
    </location>
</feature>
<proteinExistence type="predicted"/>
<keyword evidence="4" id="KW-1185">Reference proteome</keyword>
<evidence type="ECO:0000256" key="2">
    <source>
        <dbReference type="SAM" id="Phobius"/>
    </source>
</evidence>
<dbReference type="AlphaFoldDB" id="A0A6G1LDK3"/>
<name>A0A6G1LDK3_9PEZI</name>
<dbReference type="OrthoDB" id="10395996at2759"/>
<dbReference type="EMBL" id="ML995824">
    <property type="protein sequence ID" value="KAF2770659.1"/>
    <property type="molecule type" value="Genomic_DNA"/>
</dbReference>
<keyword evidence="2" id="KW-1133">Transmembrane helix</keyword>
<dbReference type="Proteomes" id="UP000799436">
    <property type="component" value="Unassembled WGS sequence"/>
</dbReference>
<evidence type="ECO:0000313" key="3">
    <source>
        <dbReference type="EMBL" id="KAF2770659.1"/>
    </source>
</evidence>
<evidence type="ECO:0000313" key="4">
    <source>
        <dbReference type="Proteomes" id="UP000799436"/>
    </source>
</evidence>
<reference evidence="3" key="1">
    <citation type="journal article" date="2020" name="Stud. Mycol.">
        <title>101 Dothideomycetes genomes: a test case for predicting lifestyles and emergence of pathogens.</title>
        <authorList>
            <person name="Haridas S."/>
            <person name="Albert R."/>
            <person name="Binder M."/>
            <person name="Bloem J."/>
            <person name="Labutti K."/>
            <person name="Salamov A."/>
            <person name="Andreopoulos B."/>
            <person name="Baker S."/>
            <person name="Barry K."/>
            <person name="Bills G."/>
            <person name="Bluhm B."/>
            <person name="Cannon C."/>
            <person name="Castanera R."/>
            <person name="Culley D."/>
            <person name="Daum C."/>
            <person name="Ezra D."/>
            <person name="Gonzalez J."/>
            <person name="Henrissat B."/>
            <person name="Kuo A."/>
            <person name="Liang C."/>
            <person name="Lipzen A."/>
            <person name="Lutzoni F."/>
            <person name="Magnuson J."/>
            <person name="Mondo S."/>
            <person name="Nolan M."/>
            <person name="Ohm R."/>
            <person name="Pangilinan J."/>
            <person name="Park H.-J."/>
            <person name="Ramirez L."/>
            <person name="Alfaro M."/>
            <person name="Sun H."/>
            <person name="Tritt A."/>
            <person name="Yoshinaga Y."/>
            <person name="Zwiers L.-H."/>
            <person name="Turgeon B."/>
            <person name="Goodwin S."/>
            <person name="Spatafora J."/>
            <person name="Crous P."/>
            <person name="Grigoriev I."/>
        </authorList>
    </citation>
    <scope>NUCLEOTIDE SEQUENCE</scope>
    <source>
        <strain evidence="3">CBS 116005</strain>
    </source>
</reference>
<feature type="transmembrane region" description="Helical" evidence="2">
    <location>
        <begin position="80"/>
        <end position="100"/>
    </location>
</feature>
<evidence type="ECO:0000256" key="1">
    <source>
        <dbReference type="SAM" id="MobiDB-lite"/>
    </source>
</evidence>
<keyword evidence="2" id="KW-0472">Membrane</keyword>
<gene>
    <name evidence="3" type="ORF">EJ03DRAFT_335388</name>
</gene>
<accession>A0A6G1LDK3</accession>
<sequence length="163" mass="17244">MSTTTTLHKTSTTAATTTRTMTLMLANKAEATTMATSTRPASITTPHISSATSSAATAAATLATELQEQKTKTSQVNTKVVALSLVLAFLIIGVLAFVAFRWYQRRAASRTEAGAAPKRTGLFSILGKKDPEQTKPISGPSNLDGYETPLRPQRAPSPGSNYI</sequence>
<organism evidence="3 4">
    <name type="scientific">Teratosphaeria nubilosa</name>
    <dbReference type="NCBI Taxonomy" id="161662"/>
    <lineage>
        <taxon>Eukaryota</taxon>
        <taxon>Fungi</taxon>
        <taxon>Dikarya</taxon>
        <taxon>Ascomycota</taxon>
        <taxon>Pezizomycotina</taxon>
        <taxon>Dothideomycetes</taxon>
        <taxon>Dothideomycetidae</taxon>
        <taxon>Mycosphaerellales</taxon>
        <taxon>Teratosphaeriaceae</taxon>
        <taxon>Teratosphaeria</taxon>
    </lineage>
</organism>
<protein>
    <submittedName>
        <fullName evidence="3">Uncharacterized protein</fullName>
    </submittedName>
</protein>
<keyword evidence="2" id="KW-0812">Transmembrane</keyword>